<dbReference type="InterPro" id="IPR045379">
    <property type="entry name" value="Crinkler_N"/>
</dbReference>
<feature type="domain" description="Crinkler effector protein N-terminal" evidence="4">
    <location>
        <begin position="3"/>
        <end position="98"/>
    </location>
</feature>
<dbReference type="GO" id="GO:0005576">
    <property type="term" value="C:extracellular region"/>
    <property type="evidence" value="ECO:0007669"/>
    <property type="project" value="UniProtKB-SubCell"/>
</dbReference>
<dbReference type="EMBL" id="QXFT01004124">
    <property type="protein sequence ID" value="KAE9280104.1"/>
    <property type="molecule type" value="Genomic_DNA"/>
</dbReference>
<evidence type="ECO:0000256" key="3">
    <source>
        <dbReference type="ARBA" id="ARBA00022525"/>
    </source>
</evidence>
<gene>
    <name evidence="5" type="ORF">PR003_g28049</name>
</gene>
<sequence length="449" mass="50595">MISILIEDWNTVADLKKEIKDEKKNKLKDVDADSLQLFLAKKEDGSWLDGAEAVAAPLDDRGNPRGFEQMDPLLWLKDAKYFGENFTQGEGKAHVLVVVPKVKSKRPATAKAQRKKLFNALEWREPMRLCTSDGQDWAYQGAPGLVAELAQPLVAHNEAWKLGYEGKQNYAINLVLDGRGTGKSRMLDEMKGLLCEAAKQSQQQELVERMKNAYVFRVTFEGGTSSTGNLLDSECPEFDVSYRMLYQLAKDRIEWPKFVDQLVESYPSLFLCIEEVMEILATLEKIGNMKNMTVILCVDGLQQLVYDGTKSCAFYRVLATICGFLNSSRAFAVCVYYASRSLPAMSVSSSEESEYAYREPVTWHHQKHDPSDFCKRMMNYYASIGDLGRLRWLYDNCDAKYSAEAVDGAATNGHLEVVKWLHDVLSVDSAAMRNSSGTFLESIGFGDWD</sequence>
<evidence type="ECO:0000259" key="4">
    <source>
        <dbReference type="Pfam" id="PF20147"/>
    </source>
</evidence>
<keyword evidence="6" id="KW-1185">Reference proteome</keyword>
<dbReference type="SUPFAM" id="SSF140860">
    <property type="entry name" value="Pseudo ankyrin repeat-like"/>
    <property type="match status" value="1"/>
</dbReference>
<protein>
    <recommendedName>
        <fullName evidence="4">Crinkler effector protein N-terminal domain-containing protein</fullName>
    </recommendedName>
</protein>
<dbReference type="PANTHER" id="PTHR46586">
    <property type="entry name" value="ANKYRIN REPEAT-CONTAINING PROTEIN"/>
    <property type="match status" value="1"/>
</dbReference>
<accession>A0A6A4BV24</accession>
<name>A0A6A4BV24_9STRA</name>
<dbReference type="InterPro" id="IPR052050">
    <property type="entry name" value="SecEffector_AnkRepeat"/>
</dbReference>
<dbReference type="PANTHER" id="PTHR46586:SF3">
    <property type="entry name" value="ANKYRIN REPEAT-CONTAINING PROTEIN"/>
    <property type="match status" value="1"/>
</dbReference>
<dbReference type="Pfam" id="PF20147">
    <property type="entry name" value="Crinkler"/>
    <property type="match status" value="1"/>
</dbReference>
<evidence type="ECO:0000313" key="6">
    <source>
        <dbReference type="Proteomes" id="UP000434957"/>
    </source>
</evidence>
<feature type="non-terminal residue" evidence="5">
    <location>
        <position position="449"/>
    </location>
</feature>
<reference evidence="5 6" key="1">
    <citation type="submission" date="2018-08" db="EMBL/GenBank/DDBJ databases">
        <title>Genomic investigation of the strawberry pathogen Phytophthora fragariae indicates pathogenicity is determined by transcriptional variation in three key races.</title>
        <authorList>
            <person name="Adams T.M."/>
            <person name="Armitage A.D."/>
            <person name="Sobczyk M.K."/>
            <person name="Bates H.J."/>
            <person name="Dunwell J.M."/>
            <person name="Nellist C.F."/>
            <person name="Harrison R.J."/>
        </authorList>
    </citation>
    <scope>NUCLEOTIDE SEQUENCE [LARGE SCALE GENOMIC DNA]</scope>
    <source>
        <strain evidence="5 6">SCRP333</strain>
    </source>
</reference>
<dbReference type="GO" id="GO:0043657">
    <property type="term" value="C:host cell"/>
    <property type="evidence" value="ECO:0007669"/>
    <property type="project" value="UniProtKB-SubCell"/>
</dbReference>
<comment type="subcellular location">
    <subcellularLocation>
        <location evidence="1">Host cell</location>
    </subcellularLocation>
    <subcellularLocation>
        <location evidence="2">Secreted</location>
    </subcellularLocation>
</comment>
<evidence type="ECO:0000256" key="1">
    <source>
        <dbReference type="ARBA" id="ARBA00004340"/>
    </source>
</evidence>
<comment type="caution">
    <text evidence="5">The sequence shown here is derived from an EMBL/GenBank/DDBJ whole genome shotgun (WGS) entry which is preliminary data.</text>
</comment>
<evidence type="ECO:0000313" key="5">
    <source>
        <dbReference type="EMBL" id="KAE9280104.1"/>
    </source>
</evidence>
<dbReference type="AlphaFoldDB" id="A0A6A4BV24"/>
<proteinExistence type="predicted"/>
<keyword evidence="3" id="KW-0964">Secreted</keyword>
<dbReference type="Proteomes" id="UP000434957">
    <property type="component" value="Unassembled WGS sequence"/>
</dbReference>
<organism evidence="5 6">
    <name type="scientific">Phytophthora rubi</name>
    <dbReference type="NCBI Taxonomy" id="129364"/>
    <lineage>
        <taxon>Eukaryota</taxon>
        <taxon>Sar</taxon>
        <taxon>Stramenopiles</taxon>
        <taxon>Oomycota</taxon>
        <taxon>Peronosporomycetes</taxon>
        <taxon>Peronosporales</taxon>
        <taxon>Peronosporaceae</taxon>
        <taxon>Phytophthora</taxon>
    </lineage>
</organism>
<evidence type="ECO:0000256" key="2">
    <source>
        <dbReference type="ARBA" id="ARBA00004613"/>
    </source>
</evidence>